<dbReference type="PANTHER" id="PTHR22993:SF9">
    <property type="entry name" value="FORMAMIDOPYRIMIDINE-DNA GLYCOSYLASE"/>
    <property type="match status" value="1"/>
</dbReference>
<evidence type="ECO:0000256" key="3">
    <source>
        <dbReference type="ARBA" id="ARBA00011245"/>
    </source>
</evidence>
<feature type="active site" description="Proton donor; for beta-elimination activity" evidence="15">
    <location>
        <position position="59"/>
    </location>
</feature>
<keyword evidence="19" id="KW-1185">Reference proteome</keyword>
<dbReference type="InterPro" id="IPR010663">
    <property type="entry name" value="Znf_FPG/IleRS"/>
</dbReference>
<evidence type="ECO:0000259" key="17">
    <source>
        <dbReference type="PROSITE" id="PS51068"/>
    </source>
</evidence>
<evidence type="ECO:0000256" key="6">
    <source>
        <dbReference type="ARBA" id="ARBA00022771"/>
    </source>
</evidence>
<dbReference type="EC" id="3.2.2.23" evidence="15"/>
<dbReference type="InterPro" id="IPR020629">
    <property type="entry name" value="FPG_Glyclase"/>
</dbReference>
<sequence>MPELPEIEAIKRVLEPQIQGFAIEQVTVSRPEVIAHPAADEFCRRINGQVFSGIQRRGKFLILCMESGDRIILHLRMTGCLLVMPADYPEEKHTHLVFHLSGGRELRFSDTRRFGRLWLLRLGEADTYSGMEKLGVEPFAPGFSGEYLAARLGKRKKAIKECLLDQSVIAGIGNIYSDEILFAARIHPARPGNTLTTEEWSRLASLIPERLAFFAEKNKTTPEEYLAAKGQDYRNTPFLQVYGHGGEPCPVCGETLCRIVIGGRSSVYCPACQKS</sequence>
<dbReference type="InterPro" id="IPR035937">
    <property type="entry name" value="FPG_N"/>
</dbReference>
<feature type="active site" description="Proton donor; for delta-elimination activity" evidence="15">
    <location>
        <position position="264"/>
    </location>
</feature>
<dbReference type="GO" id="GO:0140078">
    <property type="term" value="F:class I DNA-(apurinic or apyrimidinic site) endonuclease activity"/>
    <property type="evidence" value="ECO:0007669"/>
    <property type="project" value="UniProtKB-EC"/>
</dbReference>
<feature type="binding site" evidence="15">
    <location>
        <position position="112"/>
    </location>
    <ligand>
        <name>DNA</name>
        <dbReference type="ChEBI" id="CHEBI:16991"/>
    </ligand>
</feature>
<dbReference type="NCBIfam" id="NF002211">
    <property type="entry name" value="PRK01103.1"/>
    <property type="match status" value="1"/>
</dbReference>
<evidence type="ECO:0000256" key="1">
    <source>
        <dbReference type="ARBA" id="ARBA00001668"/>
    </source>
</evidence>
<feature type="active site" description="Proton donor" evidence="15">
    <location>
        <position position="3"/>
    </location>
</feature>
<accession>A0A7W8HCB5</accession>
<keyword evidence="6 15" id="KW-0863">Zinc-finger</keyword>
<keyword evidence="5 15" id="KW-0227">DNA damage</keyword>
<dbReference type="HAMAP" id="MF_00103">
    <property type="entry name" value="Fapy_DNA_glycosyl"/>
    <property type="match status" value="1"/>
</dbReference>
<evidence type="ECO:0000256" key="11">
    <source>
        <dbReference type="ARBA" id="ARBA00023239"/>
    </source>
</evidence>
<evidence type="ECO:0000313" key="19">
    <source>
        <dbReference type="Proteomes" id="UP000543642"/>
    </source>
</evidence>
<comment type="catalytic activity">
    <reaction evidence="14 15">
        <text>2'-deoxyribonucleotide-(2'-deoxyribose 5'-phosphate)-2'-deoxyribonucleotide-DNA = a 3'-end 2'-deoxyribonucleotide-(2,3-dehydro-2,3-deoxyribose 5'-phosphate)-DNA + a 5'-end 5'-phospho-2'-deoxyribonucleoside-DNA + H(+)</text>
        <dbReference type="Rhea" id="RHEA:66592"/>
        <dbReference type="Rhea" id="RHEA-COMP:13180"/>
        <dbReference type="Rhea" id="RHEA-COMP:16897"/>
        <dbReference type="Rhea" id="RHEA-COMP:17067"/>
        <dbReference type="ChEBI" id="CHEBI:15378"/>
        <dbReference type="ChEBI" id="CHEBI:136412"/>
        <dbReference type="ChEBI" id="CHEBI:157695"/>
        <dbReference type="ChEBI" id="CHEBI:167181"/>
        <dbReference type="EC" id="4.2.99.18"/>
    </reaction>
</comment>
<dbReference type="SMART" id="SM01232">
    <property type="entry name" value="H2TH"/>
    <property type="match status" value="1"/>
</dbReference>
<evidence type="ECO:0000313" key="18">
    <source>
        <dbReference type="EMBL" id="MBB5265699.1"/>
    </source>
</evidence>
<dbReference type="Pfam" id="PF01149">
    <property type="entry name" value="Fapy_DNA_glyco"/>
    <property type="match status" value="1"/>
</dbReference>
<dbReference type="InterPro" id="IPR015886">
    <property type="entry name" value="H2TH_FPG"/>
</dbReference>
<dbReference type="PROSITE" id="PS51068">
    <property type="entry name" value="FPG_CAT"/>
    <property type="match status" value="1"/>
</dbReference>
<evidence type="ECO:0000256" key="7">
    <source>
        <dbReference type="ARBA" id="ARBA00022801"/>
    </source>
</evidence>
<dbReference type="InterPro" id="IPR010979">
    <property type="entry name" value="Ribosomal_uS13-like_H2TH"/>
</dbReference>
<dbReference type="Pfam" id="PF06827">
    <property type="entry name" value="zf-FPG_IleRS"/>
    <property type="match status" value="1"/>
</dbReference>
<dbReference type="SUPFAM" id="SSF57716">
    <property type="entry name" value="Glucocorticoid receptor-like (DNA-binding domain)"/>
    <property type="match status" value="1"/>
</dbReference>
<dbReference type="PANTHER" id="PTHR22993">
    <property type="entry name" value="FORMAMIDOPYRIMIDINE-DNA GLYCOSYLASE"/>
    <property type="match status" value="1"/>
</dbReference>
<keyword evidence="9 15" id="KW-0238">DNA-binding</keyword>
<gene>
    <name evidence="15" type="primary">mutM</name>
    <name evidence="15" type="synonym">fpg</name>
    <name evidence="18" type="ORF">HNP82_002850</name>
</gene>
<dbReference type="Gene3D" id="3.20.190.10">
    <property type="entry name" value="MutM-like, N-terminal"/>
    <property type="match status" value="1"/>
</dbReference>
<dbReference type="SUPFAM" id="SSF81624">
    <property type="entry name" value="N-terminal domain of MutM-like DNA repair proteins"/>
    <property type="match status" value="1"/>
</dbReference>
<dbReference type="Proteomes" id="UP000543642">
    <property type="component" value="Unassembled WGS sequence"/>
</dbReference>
<dbReference type="EMBL" id="JACHFW010000014">
    <property type="protein sequence ID" value="MBB5265699.1"/>
    <property type="molecule type" value="Genomic_DNA"/>
</dbReference>
<dbReference type="SMART" id="SM00898">
    <property type="entry name" value="Fapy_DNA_glyco"/>
    <property type="match status" value="1"/>
</dbReference>
<dbReference type="InterPro" id="IPR012319">
    <property type="entry name" value="FPG_cat"/>
</dbReference>
<dbReference type="FunFam" id="1.10.8.50:FF:000003">
    <property type="entry name" value="Formamidopyrimidine-DNA glycosylase"/>
    <property type="match status" value="1"/>
</dbReference>
<evidence type="ECO:0000256" key="13">
    <source>
        <dbReference type="ARBA" id="ARBA00023295"/>
    </source>
</evidence>
<dbReference type="GO" id="GO:0006284">
    <property type="term" value="P:base-excision repair"/>
    <property type="evidence" value="ECO:0007669"/>
    <property type="project" value="InterPro"/>
</dbReference>
<feature type="binding site" evidence="15">
    <location>
        <position position="155"/>
    </location>
    <ligand>
        <name>DNA</name>
        <dbReference type="ChEBI" id="CHEBI:16991"/>
    </ligand>
</feature>
<comment type="similarity">
    <text evidence="2 15">Belongs to the FPG family.</text>
</comment>
<dbReference type="GO" id="GO:0003684">
    <property type="term" value="F:damaged DNA binding"/>
    <property type="evidence" value="ECO:0007669"/>
    <property type="project" value="InterPro"/>
</dbReference>
<comment type="catalytic activity">
    <reaction evidence="1 15">
        <text>Hydrolysis of DNA containing ring-opened 7-methylguanine residues, releasing 2,6-diamino-4-hydroxy-5-(N-methyl)formamidopyrimidine.</text>
        <dbReference type="EC" id="3.2.2.23"/>
    </reaction>
</comment>
<dbReference type="NCBIfam" id="TIGR00577">
    <property type="entry name" value="fpg"/>
    <property type="match status" value="1"/>
</dbReference>
<protein>
    <recommendedName>
        <fullName evidence="15">Formamidopyrimidine-DNA glycosylase</fullName>
        <shortName evidence="15">Fapy-DNA glycosylase</shortName>
        <ecNumber evidence="15">3.2.2.23</ecNumber>
    </recommendedName>
    <alternativeName>
        <fullName evidence="15">DNA-(apurinic or apyrimidinic site) lyase MutM</fullName>
        <shortName evidence="15">AP lyase MutM</shortName>
        <ecNumber evidence="15">4.2.99.18</ecNumber>
    </alternativeName>
</protein>
<evidence type="ECO:0000256" key="2">
    <source>
        <dbReference type="ARBA" id="ARBA00009409"/>
    </source>
</evidence>
<dbReference type="Pfam" id="PF06831">
    <property type="entry name" value="H2TH"/>
    <property type="match status" value="1"/>
</dbReference>
<dbReference type="CDD" id="cd08966">
    <property type="entry name" value="EcFpg-like_N"/>
    <property type="match status" value="1"/>
</dbReference>
<keyword evidence="8 15" id="KW-0862">Zinc</keyword>
<dbReference type="GO" id="GO:0034039">
    <property type="term" value="F:8-oxo-7,8-dihydroguanine DNA N-glycosylase activity"/>
    <property type="evidence" value="ECO:0007669"/>
    <property type="project" value="TreeGrafter"/>
</dbReference>
<dbReference type="GO" id="GO:0008270">
    <property type="term" value="F:zinc ion binding"/>
    <property type="evidence" value="ECO:0007669"/>
    <property type="project" value="UniProtKB-UniRule"/>
</dbReference>
<dbReference type="PROSITE" id="PS01242">
    <property type="entry name" value="ZF_FPG_1"/>
    <property type="match status" value="1"/>
</dbReference>
<feature type="domain" description="FPG-type" evidence="16">
    <location>
        <begin position="240"/>
        <end position="274"/>
    </location>
</feature>
<feature type="domain" description="Formamidopyrimidine-DNA glycosylase catalytic" evidence="17">
    <location>
        <begin position="2"/>
        <end position="115"/>
    </location>
</feature>
<evidence type="ECO:0000256" key="15">
    <source>
        <dbReference type="HAMAP-Rule" id="MF_00103"/>
    </source>
</evidence>
<comment type="function">
    <text evidence="15">Involved in base excision repair of DNA damaged by oxidation or by mutagenic agents. Acts as DNA glycosylase that recognizes and removes damaged bases. Has a preference for oxidized purines, such as 7,8-dihydro-8-oxoguanine (8-oxoG). Has AP (apurinic/apyrimidinic) lyase activity and introduces nicks in the DNA strand. Cleaves the DNA backbone by beta-delta elimination to generate a single-strand break at the site of the removed base with both 3'- and 5'-phosphates.</text>
</comment>
<evidence type="ECO:0000259" key="16">
    <source>
        <dbReference type="PROSITE" id="PS51066"/>
    </source>
</evidence>
<dbReference type="PROSITE" id="PS51066">
    <property type="entry name" value="ZF_FPG_2"/>
    <property type="match status" value="1"/>
</dbReference>
<keyword evidence="4 15" id="KW-0479">Metal-binding</keyword>
<evidence type="ECO:0000256" key="4">
    <source>
        <dbReference type="ARBA" id="ARBA00022723"/>
    </source>
</evidence>
<comment type="subunit">
    <text evidence="3 15">Monomer.</text>
</comment>
<dbReference type="AlphaFoldDB" id="A0A7W8HCB5"/>
<dbReference type="GO" id="GO:0003690">
    <property type="term" value="F:double-stranded DNA binding"/>
    <property type="evidence" value="ECO:0007669"/>
    <property type="project" value="UniProtKB-ARBA"/>
</dbReference>
<keyword evidence="13 15" id="KW-0326">Glycosidase</keyword>
<proteinExistence type="inferred from homology"/>
<evidence type="ECO:0000256" key="10">
    <source>
        <dbReference type="ARBA" id="ARBA00023204"/>
    </source>
</evidence>
<evidence type="ECO:0000256" key="8">
    <source>
        <dbReference type="ARBA" id="ARBA00022833"/>
    </source>
</evidence>
<evidence type="ECO:0000256" key="9">
    <source>
        <dbReference type="ARBA" id="ARBA00023125"/>
    </source>
</evidence>
<keyword evidence="10 15" id="KW-0234">DNA repair</keyword>
<comment type="caution">
    <text evidence="18">The sequence shown here is derived from an EMBL/GenBank/DDBJ whole genome shotgun (WGS) entry which is preliminary data.</text>
</comment>
<dbReference type="InterPro" id="IPR000214">
    <property type="entry name" value="Znf_DNA_glyclase/AP_lyase"/>
</dbReference>
<dbReference type="Gene3D" id="1.10.8.50">
    <property type="match status" value="1"/>
</dbReference>
<feature type="active site" description="Schiff-base intermediate with DNA" evidence="15">
    <location>
        <position position="2"/>
    </location>
</feature>
<dbReference type="SUPFAM" id="SSF46946">
    <property type="entry name" value="S13-like H2TH domain"/>
    <property type="match status" value="1"/>
</dbReference>
<comment type="cofactor">
    <cofactor evidence="15">
        <name>Zn(2+)</name>
        <dbReference type="ChEBI" id="CHEBI:29105"/>
    </cofactor>
    <text evidence="15">Binds 1 zinc ion per subunit.</text>
</comment>
<dbReference type="RefSeq" id="WP_183775739.1">
    <property type="nucleotide sequence ID" value="NZ_CAWVEG010000057.1"/>
</dbReference>
<reference evidence="18 19" key="1">
    <citation type="submission" date="2020-08" db="EMBL/GenBank/DDBJ databases">
        <title>Genomic Encyclopedia of Type Strains, Phase IV (KMG-IV): sequencing the most valuable type-strain genomes for metagenomic binning, comparative biology and taxonomic classification.</title>
        <authorList>
            <person name="Goeker M."/>
        </authorList>
    </citation>
    <scope>NUCLEOTIDE SEQUENCE [LARGE SCALE GENOMIC DNA]</scope>
    <source>
        <strain evidence="18 19">DSM 106146</strain>
    </source>
</reference>
<keyword evidence="11 15" id="KW-0456">Lyase</keyword>
<dbReference type="EC" id="4.2.99.18" evidence="15"/>
<evidence type="ECO:0000256" key="14">
    <source>
        <dbReference type="ARBA" id="ARBA00044632"/>
    </source>
</evidence>
<organism evidence="18 19">
    <name type="scientific">Catenibacillus scindens</name>
    <dbReference type="NCBI Taxonomy" id="673271"/>
    <lineage>
        <taxon>Bacteria</taxon>
        <taxon>Bacillati</taxon>
        <taxon>Bacillota</taxon>
        <taxon>Clostridia</taxon>
        <taxon>Lachnospirales</taxon>
        <taxon>Lachnospiraceae</taxon>
        <taxon>Catenibacillus</taxon>
    </lineage>
</organism>
<evidence type="ECO:0000256" key="5">
    <source>
        <dbReference type="ARBA" id="ARBA00022763"/>
    </source>
</evidence>
<keyword evidence="12 15" id="KW-0511">Multifunctional enzyme</keyword>
<keyword evidence="7 15" id="KW-0378">Hydrolase</keyword>
<evidence type="ECO:0000256" key="12">
    <source>
        <dbReference type="ARBA" id="ARBA00023268"/>
    </source>
</evidence>
<name>A0A7W8HCB5_9FIRM</name>
<feature type="binding site" evidence="15">
    <location>
        <position position="93"/>
    </location>
    <ligand>
        <name>DNA</name>
        <dbReference type="ChEBI" id="CHEBI:16991"/>
    </ligand>
</feature>
<dbReference type="InterPro" id="IPR015887">
    <property type="entry name" value="DNA_glyclase_Znf_dom_DNA_BS"/>
</dbReference>